<dbReference type="PANTHER" id="PTHR38834">
    <property type="entry name" value="PERIPLASMIC SUBSTRATE BINDING PROTEIN FAMILY 3"/>
    <property type="match status" value="1"/>
</dbReference>
<dbReference type="InterPro" id="IPR001638">
    <property type="entry name" value="Solute-binding_3/MltF_N"/>
</dbReference>
<organism evidence="3 4">
    <name type="scientific">Thalassotalea euphylliae</name>
    <dbReference type="NCBI Taxonomy" id="1655234"/>
    <lineage>
        <taxon>Bacteria</taxon>
        <taxon>Pseudomonadati</taxon>
        <taxon>Pseudomonadota</taxon>
        <taxon>Gammaproteobacteria</taxon>
        <taxon>Alteromonadales</taxon>
        <taxon>Colwelliaceae</taxon>
        <taxon>Thalassotalea</taxon>
    </lineage>
</organism>
<gene>
    <name evidence="3" type="ORF">DXX93_07345</name>
</gene>
<comment type="caution">
    <text evidence="3">The sequence shown here is derived from an EMBL/GenBank/DDBJ whole genome shotgun (WGS) entry which is preliminary data.</text>
</comment>
<dbReference type="SUPFAM" id="SSF53850">
    <property type="entry name" value="Periplasmic binding protein-like II"/>
    <property type="match status" value="1"/>
</dbReference>
<dbReference type="Pfam" id="PF00497">
    <property type="entry name" value="SBP_bac_3"/>
    <property type="match status" value="1"/>
</dbReference>
<proteinExistence type="predicted"/>
<protein>
    <recommendedName>
        <fullName evidence="2">Solute-binding protein family 3/N-terminal domain-containing protein</fullName>
    </recommendedName>
</protein>
<evidence type="ECO:0000313" key="3">
    <source>
        <dbReference type="EMBL" id="REL26410.1"/>
    </source>
</evidence>
<sequence>MSPVGYLVITSVNTGLFKKHSPKGLIYPLKPLKLQHLLSRITLSALSKLTSLLLLISFMGIAVASETADQITLIGPQVPPFSWQEEGNVRGINMDVISQAGQQLGYQVHQQVVPLKRAFSMVERLPNVLMVGVARTAEREHLFTWVAPILPVQVGMLGWQDSAHQQSVDTNQSLAHDKRQESPQSRQPHVRAKLCVHYNTPMEDWLKSNGETDYIAVTSEQACLSLLAEGLVKHWFTEFHLAQFLTKKSSYSPMNLIEQEVVMQTKLYLAGPLTMSSTEAEEWRMTLVAMAQRGEIDKIIARYVADY</sequence>
<evidence type="ECO:0000259" key="2">
    <source>
        <dbReference type="Pfam" id="PF00497"/>
    </source>
</evidence>
<reference evidence="3 4" key="1">
    <citation type="submission" date="2018-08" db="EMBL/GenBank/DDBJ databases">
        <title>Thalassotalea euphylliae genome.</title>
        <authorList>
            <person name="Summers S."/>
            <person name="Rice S.A."/>
            <person name="Freckelton M.L."/>
            <person name="Nedved B.T."/>
            <person name="Hadfield M.G."/>
        </authorList>
    </citation>
    <scope>NUCLEOTIDE SEQUENCE [LARGE SCALE GENOMIC DNA]</scope>
    <source>
        <strain evidence="3 4">H1</strain>
    </source>
</reference>
<dbReference type="Proteomes" id="UP000256478">
    <property type="component" value="Unassembled WGS sequence"/>
</dbReference>
<evidence type="ECO:0000256" key="1">
    <source>
        <dbReference type="SAM" id="MobiDB-lite"/>
    </source>
</evidence>
<accession>A0A3E0TQ05</accession>
<dbReference type="EMBL" id="QUOU01000001">
    <property type="protein sequence ID" value="REL26410.1"/>
    <property type="molecule type" value="Genomic_DNA"/>
</dbReference>
<name>A0A3E0TQ05_9GAMM</name>
<dbReference type="Gene3D" id="3.40.190.10">
    <property type="entry name" value="Periplasmic binding protein-like II"/>
    <property type="match status" value="2"/>
</dbReference>
<feature type="region of interest" description="Disordered" evidence="1">
    <location>
        <begin position="167"/>
        <end position="188"/>
    </location>
</feature>
<dbReference type="PANTHER" id="PTHR38834:SF3">
    <property type="entry name" value="SOLUTE-BINDING PROTEIN FAMILY 3_N-TERMINAL DOMAIN-CONTAINING PROTEIN"/>
    <property type="match status" value="1"/>
</dbReference>
<evidence type="ECO:0000313" key="4">
    <source>
        <dbReference type="Proteomes" id="UP000256478"/>
    </source>
</evidence>
<feature type="domain" description="Solute-binding protein family 3/N-terminal" evidence="2">
    <location>
        <begin position="76"/>
        <end position="304"/>
    </location>
</feature>
<dbReference type="AlphaFoldDB" id="A0A3E0TQ05"/>